<comment type="caution">
    <text evidence="1">The sequence shown here is derived from an EMBL/GenBank/DDBJ whole genome shotgun (WGS) entry which is preliminary data.</text>
</comment>
<dbReference type="EMBL" id="DSBW01000210">
    <property type="protein sequence ID" value="HED31858.1"/>
    <property type="molecule type" value="Genomic_DNA"/>
</dbReference>
<accession>A0A831SW88</accession>
<evidence type="ECO:0000313" key="1">
    <source>
        <dbReference type="EMBL" id="HED31858.1"/>
    </source>
</evidence>
<dbReference type="SUPFAM" id="SSF53187">
    <property type="entry name" value="Zn-dependent exopeptidases"/>
    <property type="match status" value="1"/>
</dbReference>
<dbReference type="AlphaFoldDB" id="A0A831SW88"/>
<feature type="non-terminal residue" evidence="1">
    <location>
        <position position="156"/>
    </location>
</feature>
<proteinExistence type="predicted"/>
<gene>
    <name evidence="1" type="ORF">ENN50_09340</name>
</gene>
<organism evidence="1">
    <name type="scientific">Prosthecochloris aestuarii</name>
    <dbReference type="NCBI Taxonomy" id="1102"/>
    <lineage>
        <taxon>Bacteria</taxon>
        <taxon>Pseudomonadati</taxon>
        <taxon>Chlorobiota</taxon>
        <taxon>Chlorobiia</taxon>
        <taxon>Chlorobiales</taxon>
        <taxon>Chlorobiaceae</taxon>
        <taxon>Prosthecochloris</taxon>
    </lineage>
</organism>
<dbReference type="Proteomes" id="UP000886335">
    <property type="component" value="Unassembled WGS sequence"/>
</dbReference>
<reference evidence="1" key="1">
    <citation type="journal article" date="2020" name="mSystems">
        <title>Genome- and Community-Level Interaction Insights into Carbon Utilization and Element Cycling Functions of Hydrothermarchaeota in Hydrothermal Sediment.</title>
        <authorList>
            <person name="Zhou Z."/>
            <person name="Liu Y."/>
            <person name="Xu W."/>
            <person name="Pan J."/>
            <person name="Luo Z.H."/>
            <person name="Li M."/>
        </authorList>
    </citation>
    <scope>NUCLEOTIDE SEQUENCE [LARGE SCALE GENOMIC DNA]</scope>
    <source>
        <strain evidence="1">SpSt-1181</strain>
    </source>
</reference>
<dbReference type="Pfam" id="PF05013">
    <property type="entry name" value="FGase"/>
    <property type="match status" value="1"/>
</dbReference>
<name>A0A831SW88_PROAE</name>
<sequence length="156" mass="17841">MYLQRCDVVDGLSPLIAVALHHGHDVRPEVLDLMMIGETDRLREEDPYTGELTSVAASRVINYVSRFEVDLNRPPSRAVYRRPEDAWGLEIWNSPLPASVVRRSMDQYRQFYNHAARLLSGIEARFGRFVVFDIHSYNCRRSGPGALPDDPMLNPD</sequence>
<dbReference type="InterPro" id="IPR007709">
    <property type="entry name" value="N-FG_amidohydro"/>
</dbReference>
<protein>
    <submittedName>
        <fullName evidence="1">N-formylglutamate amidohydrolase</fullName>
    </submittedName>
</protein>
<dbReference type="Gene3D" id="3.40.630.40">
    <property type="entry name" value="Zn-dependent exopeptidases"/>
    <property type="match status" value="1"/>
</dbReference>